<proteinExistence type="predicted"/>
<evidence type="ECO:0000256" key="1">
    <source>
        <dbReference type="SAM" id="MobiDB-lite"/>
    </source>
</evidence>
<name>A0AAN9XYY7_9HEMI</name>
<dbReference type="AlphaFoldDB" id="A0AAN9XYY7"/>
<organism evidence="2 3">
    <name type="scientific">Parthenolecanium corni</name>
    <dbReference type="NCBI Taxonomy" id="536013"/>
    <lineage>
        <taxon>Eukaryota</taxon>
        <taxon>Metazoa</taxon>
        <taxon>Ecdysozoa</taxon>
        <taxon>Arthropoda</taxon>
        <taxon>Hexapoda</taxon>
        <taxon>Insecta</taxon>
        <taxon>Pterygota</taxon>
        <taxon>Neoptera</taxon>
        <taxon>Paraneoptera</taxon>
        <taxon>Hemiptera</taxon>
        <taxon>Sternorrhyncha</taxon>
        <taxon>Coccoidea</taxon>
        <taxon>Coccidae</taxon>
        <taxon>Parthenolecanium</taxon>
    </lineage>
</organism>
<evidence type="ECO:0000313" key="3">
    <source>
        <dbReference type="Proteomes" id="UP001367676"/>
    </source>
</evidence>
<comment type="caution">
    <text evidence="2">The sequence shown here is derived from an EMBL/GenBank/DDBJ whole genome shotgun (WGS) entry which is preliminary data.</text>
</comment>
<feature type="region of interest" description="Disordered" evidence="1">
    <location>
        <begin position="1"/>
        <end position="84"/>
    </location>
</feature>
<sequence>MFGSLVQKLQNIGSPVASPVSSPITSPKNGRRRYAKTPNQRRQTKQEYREVQSEPEDGGGSGSGFEASKKSKIRRKIDKSRSGRTLEISGPFHLQCSKSMGRLDGLKQVRRCCLMFSLI</sequence>
<reference evidence="2 3" key="1">
    <citation type="submission" date="2024-03" db="EMBL/GenBank/DDBJ databases">
        <title>Adaptation during the transition from Ophiocordyceps entomopathogen to insect associate is accompanied by gene loss and intensified selection.</title>
        <authorList>
            <person name="Ward C.M."/>
            <person name="Onetto C.A."/>
            <person name="Borneman A.R."/>
        </authorList>
    </citation>
    <scope>NUCLEOTIDE SEQUENCE [LARGE SCALE GENOMIC DNA]</scope>
    <source>
        <strain evidence="2">AWRI1</strain>
        <tissue evidence="2">Single Adult Female</tissue>
    </source>
</reference>
<protein>
    <submittedName>
        <fullName evidence="2">Uncharacterized protein</fullName>
    </submittedName>
</protein>
<keyword evidence="3" id="KW-1185">Reference proteome</keyword>
<evidence type="ECO:0000313" key="2">
    <source>
        <dbReference type="EMBL" id="KAK7575584.1"/>
    </source>
</evidence>
<dbReference type="EMBL" id="JBBCAQ010000036">
    <property type="protein sequence ID" value="KAK7575584.1"/>
    <property type="molecule type" value="Genomic_DNA"/>
</dbReference>
<dbReference type="Proteomes" id="UP001367676">
    <property type="component" value="Unassembled WGS sequence"/>
</dbReference>
<gene>
    <name evidence="2" type="ORF">V9T40_011870</name>
</gene>
<feature type="compositionally biased region" description="Polar residues" evidence="1">
    <location>
        <begin position="7"/>
        <end position="28"/>
    </location>
</feature>
<accession>A0AAN9XYY7</accession>